<keyword evidence="3" id="KW-1185">Reference proteome</keyword>
<dbReference type="OrthoDB" id="550207at2759"/>
<name>A0A8J4FHE1_9CHLO</name>
<dbReference type="AlphaFoldDB" id="A0A8J4FHE1"/>
<feature type="non-terminal residue" evidence="2">
    <location>
        <position position="204"/>
    </location>
</feature>
<accession>A0A8J4FHE1</accession>
<feature type="compositionally biased region" description="Low complexity" evidence="1">
    <location>
        <begin position="103"/>
        <end position="114"/>
    </location>
</feature>
<feature type="non-terminal residue" evidence="2">
    <location>
        <position position="1"/>
    </location>
</feature>
<gene>
    <name evidence="2" type="ORF">Vretifemale_4917</name>
</gene>
<feature type="compositionally biased region" description="Acidic residues" evidence="1">
    <location>
        <begin position="159"/>
        <end position="170"/>
    </location>
</feature>
<feature type="region of interest" description="Disordered" evidence="1">
    <location>
        <begin position="1"/>
        <end position="115"/>
    </location>
</feature>
<dbReference type="Proteomes" id="UP000747110">
    <property type="component" value="Unassembled WGS sequence"/>
</dbReference>
<evidence type="ECO:0000313" key="2">
    <source>
        <dbReference type="EMBL" id="GIL75142.1"/>
    </source>
</evidence>
<organism evidence="2 3">
    <name type="scientific">Volvox reticuliferus</name>
    <dbReference type="NCBI Taxonomy" id="1737510"/>
    <lineage>
        <taxon>Eukaryota</taxon>
        <taxon>Viridiplantae</taxon>
        <taxon>Chlorophyta</taxon>
        <taxon>core chlorophytes</taxon>
        <taxon>Chlorophyceae</taxon>
        <taxon>CS clade</taxon>
        <taxon>Chlamydomonadales</taxon>
        <taxon>Volvocaceae</taxon>
        <taxon>Volvox</taxon>
    </lineage>
</organism>
<feature type="compositionally biased region" description="Low complexity" evidence="1">
    <location>
        <begin position="1"/>
        <end position="14"/>
    </location>
</feature>
<feature type="compositionally biased region" description="Low complexity" evidence="1">
    <location>
        <begin position="22"/>
        <end position="77"/>
    </location>
</feature>
<evidence type="ECO:0000256" key="1">
    <source>
        <dbReference type="SAM" id="MobiDB-lite"/>
    </source>
</evidence>
<reference evidence="2" key="1">
    <citation type="journal article" date="2021" name="Proc. Natl. Acad. Sci. U.S.A.">
        <title>Three genomes in the algal genus Volvox reveal the fate of a haploid sex-determining region after a transition to homothallism.</title>
        <authorList>
            <person name="Yamamoto K."/>
            <person name="Hamaji T."/>
            <person name="Kawai-Toyooka H."/>
            <person name="Matsuzaki R."/>
            <person name="Takahashi F."/>
            <person name="Nishimura Y."/>
            <person name="Kawachi M."/>
            <person name="Noguchi H."/>
            <person name="Minakuchi Y."/>
            <person name="Umen J.G."/>
            <person name="Toyoda A."/>
            <person name="Nozaki H."/>
        </authorList>
    </citation>
    <scope>NUCLEOTIDE SEQUENCE</scope>
    <source>
        <strain evidence="2">NIES-3786</strain>
    </source>
</reference>
<proteinExistence type="predicted"/>
<dbReference type="EMBL" id="BNCP01000007">
    <property type="protein sequence ID" value="GIL75142.1"/>
    <property type="molecule type" value="Genomic_DNA"/>
</dbReference>
<comment type="caution">
    <text evidence="2">The sequence shown here is derived from an EMBL/GenBank/DDBJ whole genome shotgun (WGS) entry which is preliminary data.</text>
</comment>
<sequence>DASPSGSGSDSTSGSGSGKKIGGSSSIRSGSSISGSSLGSSSGSSNSSNGNGDSIGSSSIGSNSANGSSGGSSNSNGPAGDVTVNTRQLYGGVGGGSQPIQLAASSPSPGAASAVQGKGVGLMIDPASLQNLTSSDVLWGLYRMYNSRTDGHSIHGAEGNEDTATDDYDSDVYGSTAVDIPQAPEKAGGVDLGLVRRLRHGANG</sequence>
<evidence type="ECO:0000313" key="3">
    <source>
        <dbReference type="Proteomes" id="UP000747110"/>
    </source>
</evidence>
<feature type="region of interest" description="Disordered" evidence="1">
    <location>
        <begin position="152"/>
        <end position="175"/>
    </location>
</feature>
<protein>
    <submittedName>
        <fullName evidence="2">Uncharacterized protein</fullName>
    </submittedName>
</protein>